<organism evidence="1 2">
    <name type="scientific">Candidatus Bacteroides merdavium</name>
    <dbReference type="NCBI Taxonomy" id="2838472"/>
    <lineage>
        <taxon>Bacteria</taxon>
        <taxon>Pseudomonadati</taxon>
        <taxon>Bacteroidota</taxon>
        <taxon>Bacteroidia</taxon>
        <taxon>Bacteroidales</taxon>
        <taxon>Bacteroidaceae</taxon>
        <taxon>Bacteroides</taxon>
    </lineage>
</organism>
<gene>
    <name evidence="1" type="ORF">H9807_01295</name>
</gene>
<dbReference type="Proteomes" id="UP000824108">
    <property type="component" value="Unassembled WGS sequence"/>
</dbReference>
<proteinExistence type="predicted"/>
<dbReference type="AlphaFoldDB" id="A0A9D2GVE9"/>
<protein>
    <submittedName>
        <fullName evidence="1">Uncharacterized protein</fullName>
    </submittedName>
</protein>
<evidence type="ECO:0000313" key="1">
    <source>
        <dbReference type="EMBL" id="HIZ90748.1"/>
    </source>
</evidence>
<comment type="caution">
    <text evidence="1">The sequence shown here is derived from an EMBL/GenBank/DDBJ whole genome shotgun (WGS) entry which is preliminary data.</text>
</comment>
<reference evidence="1" key="1">
    <citation type="journal article" date="2021" name="PeerJ">
        <title>Extensive microbial diversity within the chicken gut microbiome revealed by metagenomics and culture.</title>
        <authorList>
            <person name="Gilroy R."/>
            <person name="Ravi A."/>
            <person name="Getino M."/>
            <person name="Pursley I."/>
            <person name="Horton D.L."/>
            <person name="Alikhan N.F."/>
            <person name="Baker D."/>
            <person name="Gharbi K."/>
            <person name="Hall N."/>
            <person name="Watson M."/>
            <person name="Adriaenssens E.M."/>
            <person name="Foster-Nyarko E."/>
            <person name="Jarju S."/>
            <person name="Secka A."/>
            <person name="Antonio M."/>
            <person name="Oren A."/>
            <person name="Chaudhuri R.R."/>
            <person name="La Ragione R."/>
            <person name="Hildebrand F."/>
            <person name="Pallen M.J."/>
        </authorList>
    </citation>
    <scope>NUCLEOTIDE SEQUENCE</scope>
    <source>
        <strain evidence="1">CHK118-2852</strain>
    </source>
</reference>
<dbReference type="EMBL" id="DXAV01000015">
    <property type="protein sequence ID" value="HIZ90748.1"/>
    <property type="molecule type" value="Genomic_DNA"/>
</dbReference>
<sequence length="131" mass="15296">MIKQDYLIRMIQQIVSMIVEALLHKKKIRQKEWEDYDHLTRQILGTDTRDLLNTSADELTARYASTPDGMEKLELAAVNMLKLAEEVDEDNPLLKSRLRQEGVQVLKYIQQHSGNYSLQREFLIGLLETNH</sequence>
<reference evidence="1" key="2">
    <citation type="submission" date="2021-04" db="EMBL/GenBank/DDBJ databases">
        <authorList>
            <person name="Gilroy R."/>
        </authorList>
    </citation>
    <scope>NUCLEOTIDE SEQUENCE</scope>
    <source>
        <strain evidence="1">CHK118-2852</strain>
    </source>
</reference>
<evidence type="ECO:0000313" key="2">
    <source>
        <dbReference type="Proteomes" id="UP000824108"/>
    </source>
</evidence>
<name>A0A9D2GVE9_9BACE</name>
<accession>A0A9D2GVE9</accession>